<dbReference type="EMBL" id="JBCITK010000001">
    <property type="protein sequence ID" value="MEN0642771.1"/>
    <property type="molecule type" value="Genomic_DNA"/>
</dbReference>
<dbReference type="InterPro" id="IPR000182">
    <property type="entry name" value="GNAT_dom"/>
</dbReference>
<feature type="domain" description="N-acetyltransferase" evidence="3">
    <location>
        <begin position="7"/>
        <end position="155"/>
    </location>
</feature>
<dbReference type="InterPro" id="IPR050832">
    <property type="entry name" value="Bact_Acetyltransf"/>
</dbReference>
<dbReference type="Gene3D" id="3.40.630.30">
    <property type="match status" value="1"/>
</dbReference>
<organism evidence="4 5">
    <name type="scientific">Alkalicoccobacillus gibsonii</name>
    <dbReference type="NCBI Taxonomy" id="79881"/>
    <lineage>
        <taxon>Bacteria</taxon>
        <taxon>Bacillati</taxon>
        <taxon>Bacillota</taxon>
        <taxon>Bacilli</taxon>
        <taxon>Bacillales</taxon>
        <taxon>Bacillaceae</taxon>
        <taxon>Alkalicoccobacillus</taxon>
    </lineage>
</organism>
<dbReference type="InterPro" id="IPR016181">
    <property type="entry name" value="Acyl_CoA_acyltransferase"/>
</dbReference>
<dbReference type="Pfam" id="PF00583">
    <property type="entry name" value="Acetyltransf_1"/>
    <property type="match status" value="1"/>
</dbReference>
<keyword evidence="1" id="KW-0808">Transferase</keyword>
<dbReference type="PROSITE" id="PS51186">
    <property type="entry name" value="GNAT"/>
    <property type="match status" value="1"/>
</dbReference>
<evidence type="ECO:0000256" key="2">
    <source>
        <dbReference type="ARBA" id="ARBA00023315"/>
    </source>
</evidence>
<gene>
    <name evidence="4" type="ORF">MKY91_06300</name>
</gene>
<comment type="caution">
    <text evidence="4">The sequence shown here is derived from an EMBL/GenBank/DDBJ whole genome shotgun (WGS) entry which is preliminary data.</text>
</comment>
<sequence>MLTYDIIEYDESFAAAVAKMWNESREGWGGDQEVETEEDRKKAEQTNGNILTLLAFDGESVIGYCGFSEYKGDEGALYIPLLNVHPEHHGKGVGKRLVLEAVKRTTEQGWPRLDLYTWPGNTKAVPLYKRCGFFWEERDDRVHLLNFIPKILTHSVLGQYVQSSTWYADLKREIEIKPDGEKENGFVYYTYQFETKNGPVSAKIEQSGRGISSFSTPDYEVEFTLPTHLLLLSGEYEGTLRLHAKHDSIQLKATVEDHPYISAKNHIDERVSGTKSFSIPFRVEQAPELQQSKWKTHPKLSLTVSINGEEFQLEIGTSIQKPVTIEPYLLKEQGLYCLQVKNQLEEVQDLTLNVTGSQEPVTLSLNPLEKQVITAPLSQKEAGEMKIGVQVQSTLSWLVSSYEETVHLAIPSRDEAFVMETPTFLYLYNGAYVMKWSKEDHVATLEDAFTSEKIPLVFLHPTIGMPAKHALAKQTWTRYSWEKQAGGIELRLEYDMKEPECTITRIIHWSIAGELTMALELSNLKEGIEDVYVGQLFYAEEEQVVFPMGQSLLAADDAALNLLPLEQISEPWMFIDGGSHTFAFEWSNDAKVYSPSWQSVFEQHTHAISANETHQFAPLKIGINVFKDWQTFQPYVTSLPIKPLTNLTFAQGHGFYKPGTEQELILEQFSQEITSGGLRLNHGKDEEVQLEGLDRHLLKETLHSKSVTNLKAEFETGSGKTSYSLKGVPFAEGKVTESINHEHGMDIWTITNGKLTFKVAPDYFPAMYSLQSQTKEWLDHSFPKPGPKSWWNPWGGGIHSLPNDVNLYTLLKQQTTASFIKRKDQWGHQWQGIQLTIEFTNHDRWNGLKLKQYYLTLPECPMVATYYEIDYPNQLLRSDAFRSVCFIDKGESSLSIYPFDSNETYNKSGTEELEVSLSSMSETTRIWDEKNHEGLAMISTDAENQLAVYSNAEALVYETKKQYTAYLSDSSIHSKPIFYCMTDKHQSALGWEWLKQLRFTEGNV</sequence>
<evidence type="ECO:0000259" key="3">
    <source>
        <dbReference type="PROSITE" id="PS51186"/>
    </source>
</evidence>
<evidence type="ECO:0000313" key="5">
    <source>
        <dbReference type="Proteomes" id="UP001418796"/>
    </source>
</evidence>
<dbReference type="CDD" id="cd04301">
    <property type="entry name" value="NAT_SF"/>
    <property type="match status" value="1"/>
</dbReference>
<evidence type="ECO:0000256" key="1">
    <source>
        <dbReference type="ARBA" id="ARBA00022679"/>
    </source>
</evidence>
<dbReference type="Proteomes" id="UP001418796">
    <property type="component" value="Unassembled WGS sequence"/>
</dbReference>
<dbReference type="SUPFAM" id="SSF55729">
    <property type="entry name" value="Acyl-CoA N-acyltransferases (Nat)"/>
    <property type="match status" value="1"/>
</dbReference>
<name>A0ABU9VFT6_9BACI</name>
<keyword evidence="2" id="KW-0012">Acyltransferase</keyword>
<keyword evidence="5" id="KW-1185">Reference proteome</keyword>
<reference evidence="4 5" key="1">
    <citation type="submission" date="2024-03" db="EMBL/GenBank/DDBJ databases">
        <title>Bacilli Hybrid Assemblies.</title>
        <authorList>
            <person name="Kovac J."/>
        </authorList>
    </citation>
    <scope>NUCLEOTIDE SEQUENCE [LARGE SCALE GENOMIC DNA]</scope>
    <source>
        <strain evidence="4 5">FSL R7-0666</strain>
    </source>
</reference>
<dbReference type="RefSeq" id="WP_343129838.1">
    <property type="nucleotide sequence ID" value="NZ_JBCITK010000001.1"/>
</dbReference>
<dbReference type="PANTHER" id="PTHR43877">
    <property type="entry name" value="AMINOALKYLPHOSPHONATE N-ACETYLTRANSFERASE-RELATED-RELATED"/>
    <property type="match status" value="1"/>
</dbReference>
<accession>A0ABU9VFT6</accession>
<evidence type="ECO:0000313" key="4">
    <source>
        <dbReference type="EMBL" id="MEN0642771.1"/>
    </source>
</evidence>
<protein>
    <submittedName>
        <fullName evidence="4">GNAT family N-acetyltransferase</fullName>
    </submittedName>
</protein>
<proteinExistence type="predicted"/>